<keyword evidence="2" id="KW-1185">Reference proteome</keyword>
<evidence type="ECO:0000313" key="1">
    <source>
        <dbReference type="EMBL" id="EIM76303.1"/>
    </source>
</evidence>
<reference evidence="1 2" key="1">
    <citation type="submission" date="2012-05" db="EMBL/GenBank/DDBJ databases">
        <title>Genome sequence of Nitritalea halalkaliphila LW7.</title>
        <authorList>
            <person name="Jangir P.K."/>
            <person name="Singh A."/>
            <person name="Shivaji S."/>
            <person name="Sharma R."/>
        </authorList>
    </citation>
    <scope>NUCLEOTIDE SEQUENCE [LARGE SCALE GENOMIC DNA]</scope>
    <source>
        <strain evidence="1 2">LW7</strain>
    </source>
</reference>
<name>I5C3A1_9BACT</name>
<dbReference type="OrthoDB" id="883158at2"/>
<accession>I5C3A1</accession>
<dbReference type="RefSeq" id="WP_009055166.1">
    <property type="nucleotide sequence ID" value="NZ_AJYA01000022.1"/>
</dbReference>
<comment type="caution">
    <text evidence="1">The sequence shown here is derived from an EMBL/GenBank/DDBJ whole genome shotgun (WGS) entry which is preliminary data.</text>
</comment>
<dbReference type="Proteomes" id="UP000005551">
    <property type="component" value="Unassembled WGS sequence"/>
</dbReference>
<dbReference type="EMBL" id="AJYA01000022">
    <property type="protein sequence ID" value="EIM76303.1"/>
    <property type="molecule type" value="Genomic_DNA"/>
</dbReference>
<sequence length="141" mass="16235">MDYNKMNELLRSIVEKRIQLSKLSYADEAYDDIEEEMQDLEDDFNEEYEPVFQKAFEEIYKTLGSDNDILLPSAYLANKYTAMLPDAQGLVNYEVKGKEGVPIESEQFDGQDVRLVLIPNPTRIAMQINGMTLKVLWTGRA</sequence>
<evidence type="ECO:0000313" key="2">
    <source>
        <dbReference type="Proteomes" id="UP000005551"/>
    </source>
</evidence>
<dbReference type="PATRIC" id="fig|1189621.3.peg.2257"/>
<dbReference type="AlphaFoldDB" id="I5C3A1"/>
<dbReference type="STRING" id="1189621.A3SI_10844"/>
<gene>
    <name evidence="1" type="ORF">A3SI_10844</name>
</gene>
<protein>
    <submittedName>
        <fullName evidence="1">Uncharacterized protein</fullName>
    </submittedName>
</protein>
<proteinExistence type="predicted"/>
<organism evidence="1 2">
    <name type="scientific">Nitritalea halalkaliphila LW7</name>
    <dbReference type="NCBI Taxonomy" id="1189621"/>
    <lineage>
        <taxon>Bacteria</taxon>
        <taxon>Pseudomonadati</taxon>
        <taxon>Bacteroidota</taxon>
        <taxon>Cytophagia</taxon>
        <taxon>Cytophagales</taxon>
        <taxon>Cyclobacteriaceae</taxon>
        <taxon>Nitritalea</taxon>
    </lineage>
</organism>